<evidence type="ECO:0000313" key="3">
    <source>
        <dbReference type="Proteomes" id="UP001604336"/>
    </source>
</evidence>
<organism evidence="2 3">
    <name type="scientific">Abeliophyllum distichum</name>
    <dbReference type="NCBI Taxonomy" id="126358"/>
    <lineage>
        <taxon>Eukaryota</taxon>
        <taxon>Viridiplantae</taxon>
        <taxon>Streptophyta</taxon>
        <taxon>Embryophyta</taxon>
        <taxon>Tracheophyta</taxon>
        <taxon>Spermatophyta</taxon>
        <taxon>Magnoliopsida</taxon>
        <taxon>eudicotyledons</taxon>
        <taxon>Gunneridae</taxon>
        <taxon>Pentapetalae</taxon>
        <taxon>asterids</taxon>
        <taxon>lamiids</taxon>
        <taxon>Lamiales</taxon>
        <taxon>Oleaceae</taxon>
        <taxon>Forsythieae</taxon>
        <taxon>Abeliophyllum</taxon>
    </lineage>
</organism>
<proteinExistence type="predicted"/>
<sequence length="114" mass="12603">MSGRTRGRPRIEQSDAHPLENTWGRAATVAVRHRRTDHDLAKSDVNHDGNVEKNGRSASCFRGTAGSRGSPGSGCPTCSGDPSGRLRSFHQRLCKRMTRRLQAVTQYQLIGRVF</sequence>
<evidence type="ECO:0000256" key="1">
    <source>
        <dbReference type="SAM" id="MobiDB-lite"/>
    </source>
</evidence>
<reference evidence="3" key="1">
    <citation type="submission" date="2024-07" db="EMBL/GenBank/DDBJ databases">
        <title>Two chromosome-level genome assemblies of Korean endemic species Abeliophyllum distichum and Forsythia ovata (Oleaceae).</title>
        <authorList>
            <person name="Jang H."/>
        </authorList>
    </citation>
    <scope>NUCLEOTIDE SEQUENCE [LARGE SCALE GENOMIC DNA]</scope>
</reference>
<comment type="caution">
    <text evidence="2">The sequence shown here is derived from an EMBL/GenBank/DDBJ whole genome shotgun (WGS) entry which is preliminary data.</text>
</comment>
<protein>
    <submittedName>
        <fullName evidence="2">Uncharacterized protein</fullName>
    </submittedName>
</protein>
<name>A0ABD1VUH6_9LAMI</name>
<feature type="compositionally biased region" description="Basic and acidic residues" evidence="1">
    <location>
        <begin position="9"/>
        <end position="18"/>
    </location>
</feature>
<dbReference type="Proteomes" id="UP001604336">
    <property type="component" value="Unassembled WGS sequence"/>
</dbReference>
<evidence type="ECO:0000313" key="2">
    <source>
        <dbReference type="EMBL" id="KAL2541044.1"/>
    </source>
</evidence>
<keyword evidence="3" id="KW-1185">Reference proteome</keyword>
<feature type="compositionally biased region" description="Low complexity" evidence="1">
    <location>
        <begin position="67"/>
        <end position="82"/>
    </location>
</feature>
<feature type="compositionally biased region" description="Basic and acidic residues" evidence="1">
    <location>
        <begin position="36"/>
        <end position="55"/>
    </location>
</feature>
<gene>
    <name evidence="2" type="ORF">Adt_02022</name>
</gene>
<dbReference type="AlphaFoldDB" id="A0ABD1VUH6"/>
<feature type="region of interest" description="Disordered" evidence="1">
    <location>
        <begin position="1"/>
        <end position="82"/>
    </location>
</feature>
<accession>A0ABD1VUH6</accession>
<dbReference type="EMBL" id="JBFOLK010000001">
    <property type="protein sequence ID" value="KAL2541044.1"/>
    <property type="molecule type" value="Genomic_DNA"/>
</dbReference>